<feature type="transmembrane region" description="Helical" evidence="11">
    <location>
        <begin position="146"/>
        <end position="163"/>
    </location>
</feature>
<feature type="transmembrane region" description="Helical" evidence="11">
    <location>
        <begin position="316"/>
        <end position="344"/>
    </location>
</feature>
<keyword evidence="12" id="KW-0732">Signal</keyword>
<keyword evidence="15" id="KW-1185">Reference proteome</keyword>
<feature type="transmembrane region" description="Helical" evidence="11">
    <location>
        <begin position="175"/>
        <end position="198"/>
    </location>
</feature>
<dbReference type="InterPro" id="IPR018422">
    <property type="entry name" value="Cation/H_exchanger_CPA1"/>
</dbReference>
<evidence type="ECO:0000313" key="14">
    <source>
        <dbReference type="EMBL" id="CAG7734239.1"/>
    </source>
</evidence>
<sequence>MLQKIALILVVHFLCSTLAVECPEKEGRGGDDEEDWQMKEFTEFCYHLELMRNAIESGSASDFTIDEKLCEEDIFDPNDLRMLFVLMLMIAYGALLRSIIRVFKLNIPYTVLLMLSGLLIGSLSNNSFLCEYLHTFTAIARIPPKIILFTFLPVLIFESAFSITPHTFMRSIVQILIIALPGMVIATMMTAVVVKQFFTSYNWDIETAALFGSIVSATDPVAVVAILRELGASEMLSVMIEGESLLNDGVAILLYEILESIITCEVDDALWLFILRKMFRITLGGPVFGFVIGKIAVVALSLIFNDATVEITITLVAAYLTYYIGEDILGVSGVMAVVVLGITMGSERTSISPEVENFVHHFWEMLGYFANTVLFMIVGIVITETAITKIDVEDYVYLLFLYISLNIIRFLMLLIMYPFVSRIGYGLTWQNMIVMMWGGLRGAVGICLALDIYDNKILCQRSTIGPKFLFQTAGIVFLTLVVNGTTTKMLLQVLKLSDISAGRIQDMANAMKQLEMAQHRTIGMLKHDRFVADANWHYVTKFTTIVNPYKKSAKTYNEIPRAMSLVSVKVGPDDHHTECPECHHVVQNEPTTQEFMDMTEEARLRIIKALKVSCWRQFEQGVLVELAVLQLVNLASAAEDKPFRLVQAHDLRKFWHIHGCLPWLKTKFVKTFGLDDEVLPKKPRQSFRRALWWLATRTWFEAVIVLFIITNMIPAIWETVYLIEYGNNDEYEEVFFALSVFFNIVYVLEAVIKIVGRGSTDYFCTHKANWLDILVIFLGILDIVLYLLNQEAPSVFVYIKVIRVARAVRLLKPLVPRFMLAVDRKINTKLFLGYDIGKGFMTAVDDVIKFLPQMVDHPKVLHKLKHALERERLEAVREMGIMQKEHPGIAIAVKTRHASRAVLNQMRENLLELKADGLVDEKECDLLMVKLEENMKRLWKTPPSIDPPPPELLLENISWIGGTKETYDFFHAKAELLSFSFNDTICKAHDKPSGIFIITSGMVKINYIPTEEIIYKFDTEGEIPCMELFLDITFQNKEDDFFSTGTVIGEQGVLTNQRRAATVKCETSVFAYHISMPVILEALEKFDDHYSSLESSMWRAVGIRLAMAFLPKHPNYASWAVDKIRLHLERSCVPLGERFNSITVYDYIADILIIQGKVKDAFSDDTFSAPQLVPRGVSKIKLIHTPTLQTRVLVIAFEDVSETAVNEQDSSMSLLKHIEASGKKAKKTRESQSYAGASFRASVHKFGGIGESALKVLRSKNRISTDNPEKFERSEVGSWKNVRTKPRKGKRLNRKK</sequence>
<dbReference type="OrthoDB" id="441412at2759"/>
<evidence type="ECO:0000256" key="5">
    <source>
        <dbReference type="ARBA" id="ARBA00022989"/>
    </source>
</evidence>
<dbReference type="Pfam" id="PF00520">
    <property type="entry name" value="Ion_trans"/>
    <property type="match status" value="1"/>
</dbReference>
<gene>
    <name evidence="14" type="ORF">AFUS01_LOCUS22638</name>
</gene>
<dbReference type="InterPro" id="IPR000595">
    <property type="entry name" value="cNMP-bd_dom"/>
</dbReference>
<feature type="transmembrane region" description="Helical" evidence="11">
    <location>
        <begin position="768"/>
        <end position="788"/>
    </location>
</feature>
<organism evidence="14 15">
    <name type="scientific">Allacma fusca</name>
    <dbReference type="NCBI Taxonomy" id="39272"/>
    <lineage>
        <taxon>Eukaryota</taxon>
        <taxon>Metazoa</taxon>
        <taxon>Ecdysozoa</taxon>
        <taxon>Arthropoda</taxon>
        <taxon>Hexapoda</taxon>
        <taxon>Collembola</taxon>
        <taxon>Symphypleona</taxon>
        <taxon>Sminthuridae</taxon>
        <taxon>Allacma</taxon>
    </lineage>
</organism>
<feature type="transmembrane region" description="Helical" evidence="11">
    <location>
        <begin position="365"/>
        <end position="383"/>
    </location>
</feature>
<dbReference type="PROSITE" id="PS50042">
    <property type="entry name" value="CNMP_BINDING_3"/>
    <property type="match status" value="1"/>
</dbReference>
<feature type="transmembrane region" description="Helical" evidence="11">
    <location>
        <begin position="281"/>
        <end position="304"/>
    </location>
</feature>
<evidence type="ECO:0000256" key="7">
    <source>
        <dbReference type="ARBA" id="ARBA00023065"/>
    </source>
</evidence>
<feature type="transmembrane region" description="Helical" evidence="11">
    <location>
        <begin position="395"/>
        <end position="420"/>
    </location>
</feature>
<evidence type="ECO:0000256" key="1">
    <source>
        <dbReference type="ARBA" id="ARBA00004651"/>
    </source>
</evidence>
<evidence type="ECO:0000256" key="12">
    <source>
        <dbReference type="SAM" id="SignalP"/>
    </source>
</evidence>
<feature type="signal peptide" evidence="12">
    <location>
        <begin position="1"/>
        <end position="19"/>
    </location>
</feature>
<dbReference type="InterPro" id="IPR005821">
    <property type="entry name" value="Ion_trans_dom"/>
</dbReference>
<reference evidence="14" key="1">
    <citation type="submission" date="2021-06" db="EMBL/GenBank/DDBJ databases">
        <authorList>
            <person name="Hodson N. C."/>
            <person name="Mongue J. A."/>
            <person name="Jaron S. K."/>
        </authorList>
    </citation>
    <scope>NUCLEOTIDE SEQUENCE</scope>
</reference>
<evidence type="ECO:0000256" key="2">
    <source>
        <dbReference type="ARBA" id="ARBA00022448"/>
    </source>
</evidence>
<evidence type="ECO:0000256" key="10">
    <source>
        <dbReference type="SAM" id="MobiDB-lite"/>
    </source>
</evidence>
<dbReference type="GO" id="GO:0015385">
    <property type="term" value="F:sodium:proton antiporter activity"/>
    <property type="evidence" value="ECO:0007669"/>
    <property type="project" value="InterPro"/>
</dbReference>
<feature type="transmembrane region" description="Helical" evidence="11">
    <location>
        <begin position="107"/>
        <end position="126"/>
    </location>
</feature>
<keyword evidence="7" id="KW-0406">Ion transport</keyword>
<comment type="subcellular location">
    <subcellularLocation>
        <location evidence="1">Cell membrane</location>
        <topology evidence="1">Multi-pass membrane protein</topology>
    </subcellularLocation>
</comment>
<keyword evidence="9" id="KW-0739">Sodium transport</keyword>
<dbReference type="InterPro" id="IPR006153">
    <property type="entry name" value="Cation/H_exchanger_TM"/>
</dbReference>
<evidence type="ECO:0000256" key="8">
    <source>
        <dbReference type="ARBA" id="ARBA00023136"/>
    </source>
</evidence>
<evidence type="ECO:0000259" key="13">
    <source>
        <dbReference type="PROSITE" id="PS50042"/>
    </source>
</evidence>
<evidence type="ECO:0000256" key="9">
    <source>
        <dbReference type="ARBA" id="ARBA00023201"/>
    </source>
</evidence>
<feature type="domain" description="Cyclic nucleotide-binding" evidence="13">
    <location>
        <begin position="979"/>
        <end position="1069"/>
    </location>
</feature>
<keyword evidence="4 11" id="KW-0812">Transmembrane</keyword>
<dbReference type="GO" id="GO:0005886">
    <property type="term" value="C:plasma membrane"/>
    <property type="evidence" value="ECO:0007669"/>
    <property type="project" value="UniProtKB-SubCell"/>
</dbReference>
<proteinExistence type="predicted"/>
<evidence type="ECO:0000313" key="15">
    <source>
        <dbReference type="Proteomes" id="UP000708208"/>
    </source>
</evidence>
<feature type="transmembrane region" description="Helical" evidence="11">
    <location>
        <begin position="691"/>
        <end position="714"/>
    </location>
</feature>
<feature type="transmembrane region" description="Helical" evidence="11">
    <location>
        <begin position="734"/>
        <end position="756"/>
    </location>
</feature>
<dbReference type="Proteomes" id="UP000708208">
    <property type="component" value="Unassembled WGS sequence"/>
</dbReference>
<dbReference type="PANTHER" id="PTHR10110:SF86">
    <property type="entry name" value="SODIUM_HYDROGEN EXCHANGER 7"/>
    <property type="match status" value="1"/>
</dbReference>
<evidence type="ECO:0000256" key="3">
    <source>
        <dbReference type="ARBA" id="ARBA00022475"/>
    </source>
</evidence>
<keyword evidence="8 11" id="KW-0472">Membrane</keyword>
<evidence type="ECO:0000256" key="6">
    <source>
        <dbReference type="ARBA" id="ARBA00023053"/>
    </source>
</evidence>
<feature type="transmembrane region" description="Helical" evidence="11">
    <location>
        <begin position="432"/>
        <end position="453"/>
    </location>
</feature>
<evidence type="ECO:0000256" key="11">
    <source>
        <dbReference type="SAM" id="Phobius"/>
    </source>
</evidence>
<feature type="chain" id="PRO_5035298373" description="Cyclic nucleotide-binding domain-containing protein" evidence="12">
    <location>
        <begin position="20"/>
        <end position="1296"/>
    </location>
</feature>
<keyword evidence="2" id="KW-0813">Transport</keyword>
<feature type="region of interest" description="Disordered" evidence="10">
    <location>
        <begin position="1258"/>
        <end position="1296"/>
    </location>
</feature>
<feature type="compositionally biased region" description="Basic residues" evidence="10">
    <location>
        <begin position="1282"/>
        <end position="1296"/>
    </location>
</feature>
<protein>
    <recommendedName>
        <fullName evidence="13">Cyclic nucleotide-binding domain-containing protein</fullName>
    </recommendedName>
</protein>
<feature type="transmembrane region" description="Helical" evidence="11">
    <location>
        <begin position="82"/>
        <end position="100"/>
    </location>
</feature>
<comment type="caution">
    <text evidence="14">The sequence shown here is derived from an EMBL/GenBank/DDBJ whole genome shotgun (WGS) entry which is preliminary data.</text>
</comment>
<evidence type="ECO:0000256" key="4">
    <source>
        <dbReference type="ARBA" id="ARBA00022692"/>
    </source>
</evidence>
<dbReference type="PANTHER" id="PTHR10110">
    <property type="entry name" value="SODIUM/HYDROGEN EXCHANGER"/>
    <property type="match status" value="1"/>
</dbReference>
<dbReference type="CDD" id="cd00038">
    <property type="entry name" value="CAP_ED"/>
    <property type="match status" value="1"/>
</dbReference>
<dbReference type="GO" id="GO:0015386">
    <property type="term" value="F:potassium:proton antiporter activity"/>
    <property type="evidence" value="ECO:0007669"/>
    <property type="project" value="TreeGrafter"/>
</dbReference>
<name>A0A8J2P7P1_9HEXA</name>
<dbReference type="GO" id="GO:0005216">
    <property type="term" value="F:monoatomic ion channel activity"/>
    <property type="evidence" value="ECO:0007669"/>
    <property type="project" value="InterPro"/>
</dbReference>
<accession>A0A8J2P7P1</accession>
<feature type="transmembrane region" description="Helical" evidence="11">
    <location>
        <begin position="468"/>
        <end position="486"/>
    </location>
</feature>
<dbReference type="EMBL" id="CAJVCH010265354">
    <property type="protein sequence ID" value="CAG7734239.1"/>
    <property type="molecule type" value="Genomic_DNA"/>
</dbReference>
<keyword evidence="6" id="KW-0915">Sodium</keyword>
<dbReference type="GO" id="GO:0098719">
    <property type="term" value="P:sodium ion import across plasma membrane"/>
    <property type="evidence" value="ECO:0007669"/>
    <property type="project" value="TreeGrafter"/>
</dbReference>
<keyword evidence="5 11" id="KW-1133">Transmembrane helix</keyword>
<dbReference type="Pfam" id="PF00999">
    <property type="entry name" value="Na_H_Exchanger"/>
    <property type="match status" value="1"/>
</dbReference>
<keyword evidence="3" id="KW-1003">Cell membrane</keyword>
<dbReference type="GO" id="GO:0051453">
    <property type="term" value="P:regulation of intracellular pH"/>
    <property type="evidence" value="ECO:0007669"/>
    <property type="project" value="TreeGrafter"/>
</dbReference>